<proteinExistence type="predicted"/>
<name>A0ACC1X7M7_MELAZ</name>
<evidence type="ECO:0000313" key="1">
    <source>
        <dbReference type="EMBL" id="KAJ4707289.1"/>
    </source>
</evidence>
<reference evidence="1 2" key="1">
    <citation type="journal article" date="2023" name="Science">
        <title>Complex scaffold remodeling in plant triterpene biosynthesis.</title>
        <authorList>
            <person name="De La Pena R."/>
            <person name="Hodgson H."/>
            <person name="Liu J.C."/>
            <person name="Stephenson M.J."/>
            <person name="Martin A.C."/>
            <person name="Owen C."/>
            <person name="Harkess A."/>
            <person name="Leebens-Mack J."/>
            <person name="Jimenez L.E."/>
            <person name="Osbourn A."/>
            <person name="Sattely E.S."/>
        </authorList>
    </citation>
    <scope>NUCLEOTIDE SEQUENCE [LARGE SCALE GENOMIC DNA]</scope>
    <source>
        <strain evidence="2">cv. JPN11</strain>
        <tissue evidence="1">Leaf</tissue>
    </source>
</reference>
<dbReference type="EMBL" id="CM051404">
    <property type="protein sequence ID" value="KAJ4707289.1"/>
    <property type="molecule type" value="Genomic_DNA"/>
</dbReference>
<gene>
    <name evidence="1" type="ORF">OWV82_020833</name>
</gene>
<comment type="caution">
    <text evidence="1">The sequence shown here is derived from an EMBL/GenBank/DDBJ whole genome shotgun (WGS) entry which is preliminary data.</text>
</comment>
<organism evidence="1 2">
    <name type="scientific">Melia azedarach</name>
    <name type="common">Chinaberry tree</name>
    <dbReference type="NCBI Taxonomy" id="155640"/>
    <lineage>
        <taxon>Eukaryota</taxon>
        <taxon>Viridiplantae</taxon>
        <taxon>Streptophyta</taxon>
        <taxon>Embryophyta</taxon>
        <taxon>Tracheophyta</taxon>
        <taxon>Spermatophyta</taxon>
        <taxon>Magnoliopsida</taxon>
        <taxon>eudicotyledons</taxon>
        <taxon>Gunneridae</taxon>
        <taxon>Pentapetalae</taxon>
        <taxon>rosids</taxon>
        <taxon>malvids</taxon>
        <taxon>Sapindales</taxon>
        <taxon>Meliaceae</taxon>
        <taxon>Melia</taxon>
    </lineage>
</organism>
<accession>A0ACC1X7M7</accession>
<protein>
    <submittedName>
        <fullName evidence="1">Phenolic glucoside malonyltransferase</fullName>
    </submittedName>
</protein>
<evidence type="ECO:0000313" key="2">
    <source>
        <dbReference type="Proteomes" id="UP001164539"/>
    </source>
</evidence>
<keyword evidence="2" id="KW-1185">Reference proteome</keyword>
<dbReference type="Proteomes" id="UP001164539">
    <property type="component" value="Chromosome 11"/>
</dbReference>
<sequence>MAAKDNGVKIHEVTRVTPSSHSTTAFPLPLTYFDAIWFRFAPVERLFFYETTELTCDFFNSEIVPKLKHSLSLTLLHYLPLAGSIMWPEEAPKPAIYYFPNDGVSVTVAESDADFNFLSGNEIREAVKFHPLIPQLPISDDKAEVMAIQITLFPNEGFSIGISCHHAALDGKSSTMFIKSWAYICKQLINKGENPSLLPELTPFFDRTVIKDPNGLDMVHLHKWMALAGSDPNTNKRSLKVMPSLVDLNNLVRATFELTGEDIKKLRDRVLSVSDKVNENEVKQSKRLHLSSFVLALAYTFVCVVKSKREEGNRNVIFGFAADYRSRLHPPIPDNYFGNCVGRLGDAAKVSDFMEENGVAFVAEKLSDLIKDIDRDVEEGSEEKMGKIMELIKQGATLLTVAGSTRFNVYGSDFGWGRPKRVEIVSIDRTAAVSLADRRDGGGGVEVGVALEKQQMEAFVSHFAHGLKDNN</sequence>